<name>A0AAV1J1H7_9NEOP</name>
<reference evidence="1 2" key="1">
    <citation type="submission" date="2023-11" db="EMBL/GenBank/DDBJ databases">
        <authorList>
            <person name="Okamura Y."/>
        </authorList>
    </citation>
    <scope>NUCLEOTIDE SEQUENCE [LARGE SCALE GENOMIC DNA]</scope>
</reference>
<evidence type="ECO:0000313" key="1">
    <source>
        <dbReference type="EMBL" id="CAK1543269.1"/>
    </source>
</evidence>
<organism evidence="1 2">
    <name type="scientific">Leptosia nina</name>
    <dbReference type="NCBI Taxonomy" id="320188"/>
    <lineage>
        <taxon>Eukaryota</taxon>
        <taxon>Metazoa</taxon>
        <taxon>Ecdysozoa</taxon>
        <taxon>Arthropoda</taxon>
        <taxon>Hexapoda</taxon>
        <taxon>Insecta</taxon>
        <taxon>Pterygota</taxon>
        <taxon>Neoptera</taxon>
        <taxon>Endopterygota</taxon>
        <taxon>Lepidoptera</taxon>
        <taxon>Glossata</taxon>
        <taxon>Ditrysia</taxon>
        <taxon>Papilionoidea</taxon>
        <taxon>Pieridae</taxon>
        <taxon>Pierinae</taxon>
        <taxon>Leptosia</taxon>
    </lineage>
</organism>
<proteinExistence type="predicted"/>
<accession>A0AAV1J1H7</accession>
<dbReference type="Proteomes" id="UP001497472">
    <property type="component" value="Unassembled WGS sequence"/>
</dbReference>
<evidence type="ECO:0000313" key="2">
    <source>
        <dbReference type="Proteomes" id="UP001497472"/>
    </source>
</evidence>
<comment type="caution">
    <text evidence="1">The sequence shown here is derived from an EMBL/GenBank/DDBJ whole genome shotgun (WGS) entry which is preliminary data.</text>
</comment>
<sequence>MQSVDLGTVEFNKLLVLCSSYWWDKVSVKEADEPLVPVDPFMIKLHYPRCTRIEWDALHNWESSTSAEPARLDVDEAVAVVLLFTYPNRR</sequence>
<gene>
    <name evidence="1" type="ORF">LNINA_LOCUS3095</name>
</gene>
<dbReference type="AlphaFoldDB" id="A0AAV1J1H7"/>
<keyword evidence="2" id="KW-1185">Reference proteome</keyword>
<protein>
    <submittedName>
        <fullName evidence="1">Uncharacterized protein</fullName>
    </submittedName>
</protein>
<dbReference type="EMBL" id="CAVLEF010000004">
    <property type="protein sequence ID" value="CAK1543269.1"/>
    <property type="molecule type" value="Genomic_DNA"/>
</dbReference>